<name>A0ABQ5N1T6_9CLOT</name>
<feature type="transmembrane region" description="Helical" evidence="6">
    <location>
        <begin position="267"/>
        <end position="289"/>
    </location>
</feature>
<comment type="similarity">
    <text evidence="2">Belongs to the oxidase-dependent Fe transporter (OFeT) (TC 9.A.10.1) family.</text>
</comment>
<dbReference type="Pfam" id="PF03239">
    <property type="entry name" value="FTR1"/>
    <property type="match status" value="1"/>
</dbReference>
<gene>
    <name evidence="8" type="ORF">bsdE14_05640</name>
</gene>
<organism evidence="8 9">
    <name type="scientific">Clostridium omnivorum</name>
    <dbReference type="NCBI Taxonomy" id="1604902"/>
    <lineage>
        <taxon>Bacteria</taxon>
        <taxon>Bacillati</taxon>
        <taxon>Bacillota</taxon>
        <taxon>Clostridia</taxon>
        <taxon>Eubacteriales</taxon>
        <taxon>Clostridiaceae</taxon>
        <taxon>Clostridium</taxon>
    </lineage>
</organism>
<evidence type="ECO:0000256" key="7">
    <source>
        <dbReference type="SAM" id="SignalP"/>
    </source>
</evidence>
<feature type="transmembrane region" description="Helical" evidence="6">
    <location>
        <begin position="411"/>
        <end position="433"/>
    </location>
</feature>
<dbReference type="EMBL" id="BRXR01000001">
    <property type="protein sequence ID" value="GLC29154.1"/>
    <property type="molecule type" value="Genomic_DNA"/>
</dbReference>
<feature type="transmembrane region" description="Helical" evidence="6">
    <location>
        <begin position="378"/>
        <end position="399"/>
    </location>
</feature>
<feature type="chain" id="PRO_5045520007" description="FTR1 family iron permease" evidence="7">
    <location>
        <begin position="25"/>
        <end position="487"/>
    </location>
</feature>
<feature type="transmembrane region" description="Helical" evidence="6">
    <location>
        <begin position="236"/>
        <end position="255"/>
    </location>
</feature>
<evidence type="ECO:0000256" key="2">
    <source>
        <dbReference type="ARBA" id="ARBA00008333"/>
    </source>
</evidence>
<feature type="transmembrane region" description="Helical" evidence="6">
    <location>
        <begin position="301"/>
        <end position="320"/>
    </location>
</feature>
<proteinExistence type="inferred from homology"/>
<evidence type="ECO:0000313" key="9">
    <source>
        <dbReference type="Proteomes" id="UP001208567"/>
    </source>
</evidence>
<dbReference type="PANTHER" id="PTHR31632">
    <property type="entry name" value="IRON TRANSPORTER FTH1"/>
    <property type="match status" value="1"/>
</dbReference>
<protein>
    <recommendedName>
        <fullName evidence="10">FTR1 family iron permease</fullName>
    </recommendedName>
</protein>
<evidence type="ECO:0000313" key="8">
    <source>
        <dbReference type="EMBL" id="GLC29154.1"/>
    </source>
</evidence>
<dbReference type="PANTHER" id="PTHR31632:SF2">
    <property type="entry name" value="PLASMA MEMBRANE IRON PERMEASE"/>
    <property type="match status" value="1"/>
</dbReference>
<dbReference type="Proteomes" id="UP001208567">
    <property type="component" value="Unassembled WGS sequence"/>
</dbReference>
<evidence type="ECO:0000256" key="1">
    <source>
        <dbReference type="ARBA" id="ARBA00004141"/>
    </source>
</evidence>
<sequence>MRKFFSVFLVTLLLLPLFSIQVLAADAKSELTKANIFIENSKESLKTGDISKVIDSYNQFNEAWGDFEDDIKQQSKQAYGDIESKMGMVRFLLSQDPIQKDKLLDALEDLEKTNKLFISDSYKNIEQKSNGKATTVKDLVVLLEKAKGQIQSGNSIAAAKTMDTFSSSWLDIEGVVLTQSKKVYDDAEKDMVSAKAYLTVNPVQQDKAIKVIDRMHGYLSLLAGDTSYSIVDVITIVLREGLEALLVVIALLGFLKKSGQENKKPWIYGGVIIGLIVSITLAIIVKLLFTSGTFGNNNFLISGWTGIFAAVMLIYVSYWLHSKSSVSTRNSSLKEKSAESLATGSLFSLGFLAFLAVFREGTETVLFYIGMASSIKLTTLFLGIAIGFFILAVIAVLILKVGLRIPMKPFFLVSSLLVFYLGFKFTGMGINGLQLAGVLPATTSDVIPTIASLAIYPTWQGFIPQVLLIIVAIVVTLKNKIKTKSTL</sequence>
<keyword evidence="3 6" id="KW-0812">Transmembrane</keyword>
<dbReference type="InterPro" id="IPR004923">
    <property type="entry name" value="FTR1/Fip1/EfeU"/>
</dbReference>
<evidence type="ECO:0000256" key="5">
    <source>
        <dbReference type="ARBA" id="ARBA00023136"/>
    </source>
</evidence>
<comment type="caution">
    <text evidence="8">The sequence shown here is derived from an EMBL/GenBank/DDBJ whole genome shotgun (WGS) entry which is preliminary data.</text>
</comment>
<evidence type="ECO:0000256" key="3">
    <source>
        <dbReference type="ARBA" id="ARBA00022692"/>
    </source>
</evidence>
<reference evidence="8 9" key="1">
    <citation type="journal article" date="2024" name="Int. J. Syst. Evol. Microbiol.">
        <title>Clostridium omnivorum sp. nov., isolated from anoxic soil under the treatment of reductive soil disinfestation.</title>
        <authorList>
            <person name="Ueki A."/>
            <person name="Tonouchi A."/>
            <person name="Kaku N."/>
            <person name="Honma S."/>
            <person name="Ueki K."/>
        </authorList>
    </citation>
    <scope>NUCLEOTIDE SEQUENCE [LARGE SCALE GENOMIC DNA]</scope>
    <source>
        <strain evidence="8 9">E14</strain>
    </source>
</reference>
<feature type="transmembrane region" description="Helical" evidence="6">
    <location>
        <begin position="341"/>
        <end position="358"/>
    </location>
</feature>
<feature type="signal peptide" evidence="7">
    <location>
        <begin position="1"/>
        <end position="24"/>
    </location>
</feature>
<keyword evidence="5 6" id="KW-0472">Membrane</keyword>
<keyword evidence="9" id="KW-1185">Reference proteome</keyword>
<accession>A0ABQ5N1T6</accession>
<evidence type="ECO:0008006" key="10">
    <source>
        <dbReference type="Google" id="ProtNLM"/>
    </source>
</evidence>
<feature type="transmembrane region" description="Helical" evidence="6">
    <location>
        <begin position="453"/>
        <end position="477"/>
    </location>
</feature>
<comment type="subcellular location">
    <subcellularLocation>
        <location evidence="1">Membrane</location>
        <topology evidence="1">Multi-pass membrane protein</topology>
    </subcellularLocation>
</comment>
<dbReference type="RefSeq" id="WP_264848441.1">
    <property type="nucleotide sequence ID" value="NZ_BRXR01000001.1"/>
</dbReference>
<evidence type="ECO:0000256" key="6">
    <source>
        <dbReference type="SAM" id="Phobius"/>
    </source>
</evidence>
<keyword evidence="4 6" id="KW-1133">Transmembrane helix</keyword>
<keyword evidence="7" id="KW-0732">Signal</keyword>
<evidence type="ECO:0000256" key="4">
    <source>
        <dbReference type="ARBA" id="ARBA00022989"/>
    </source>
</evidence>